<keyword evidence="3" id="KW-1185">Reference proteome</keyword>
<sequence length="307" mass="34771">MIHRETLVYDVKHMCSFQRRRLPKKKVSTSTLIFVLLCITLLSQVAPGIVMRRDVHPDVYTRFAGSSKSWDAYLPHKLSTPDFCTNKNQLALDWFRELYNRPAAIMPARCDSARRVGNIGDGGKYVCLSPLQSHRCVVYSLGSRLDFSFELALQNMTGCEVHTFDCTVGVPGSGVVPEGINFHPWCAGPHDEIKFISSDLGHTGEKGQYYTLQSIMNSLAHDSIELLKMDIERHEVEVISTLAKHTAPSQLVFETHLHNAYGMWGRPVNPNEWNSIWSRLESLGYGVFSYEPNDICLCCSEWSLLRN</sequence>
<dbReference type="PANTHER" id="PTHR32026:SF10">
    <property type="entry name" value="METHYLTRANSFERASE-LIKE PROTEIN 24-RELATED"/>
    <property type="match status" value="1"/>
</dbReference>
<accession>C1NAH9</accession>
<evidence type="ECO:0000259" key="1">
    <source>
        <dbReference type="Pfam" id="PF13383"/>
    </source>
</evidence>
<evidence type="ECO:0000313" key="2">
    <source>
        <dbReference type="EMBL" id="EEH50942.1"/>
    </source>
</evidence>
<dbReference type="AlphaFoldDB" id="C1NAH9"/>
<dbReference type="InterPro" id="IPR026913">
    <property type="entry name" value="METTL24"/>
</dbReference>
<gene>
    <name evidence="2" type="ORF">MICPUCDRAFT_66084</name>
</gene>
<name>C1NAH9_MICPC</name>
<evidence type="ECO:0000313" key="3">
    <source>
        <dbReference type="Proteomes" id="UP000001876"/>
    </source>
</evidence>
<dbReference type="EMBL" id="GG663753">
    <property type="protein sequence ID" value="EEH50942.1"/>
    <property type="molecule type" value="Genomic_DNA"/>
</dbReference>
<dbReference type="eggNOG" id="ENOG502S9FE">
    <property type="taxonomic scope" value="Eukaryota"/>
</dbReference>
<proteinExistence type="predicted"/>
<protein>
    <submittedName>
        <fullName evidence="2">Predicted protein</fullName>
    </submittedName>
</protein>
<reference evidence="2" key="1">
    <citation type="journal article" date="2009" name="Science">
        <title>Green evolution and dynamic adaptations revealed by genomes of the marine picoeukaryotes Micromonas.</title>
        <authorList>
            <person name="Worden A.Z."/>
            <person name="Lee J.H."/>
            <person name="Mock T."/>
            <person name="Rouze P."/>
            <person name="Simmons M.P."/>
            <person name="Aerts A.L."/>
            <person name="Allen A.E."/>
            <person name="Cuvelier M.L."/>
            <person name="Derelle E."/>
            <person name="Everett M.V."/>
            <person name="Foulon E."/>
            <person name="Grimwood J."/>
            <person name="Gundlach H."/>
            <person name="Henrissat B."/>
            <person name="Napoli C."/>
            <person name="McDonald S.M."/>
            <person name="Parker M.S."/>
            <person name="Rombauts S."/>
            <person name="Salamov A."/>
            <person name="Von Dassow P."/>
            <person name="Badger J.H."/>
            <person name="Coutinho P.M."/>
            <person name="Demir E."/>
            <person name="Dubchak I."/>
            <person name="Gentemann C."/>
            <person name="Eikrem W."/>
            <person name="Gready J.E."/>
            <person name="John U."/>
            <person name="Lanier W."/>
            <person name="Lindquist E.A."/>
            <person name="Lucas S."/>
            <person name="Mayer K.F."/>
            <person name="Moreau H."/>
            <person name="Not F."/>
            <person name="Otillar R."/>
            <person name="Panaud O."/>
            <person name="Pangilinan J."/>
            <person name="Paulsen I."/>
            <person name="Piegu B."/>
            <person name="Poliakov A."/>
            <person name="Robbens S."/>
            <person name="Schmutz J."/>
            <person name="Toulza E."/>
            <person name="Wyss T."/>
            <person name="Zelensky A."/>
            <person name="Zhou K."/>
            <person name="Armbrust E.V."/>
            <person name="Bhattacharya D."/>
            <person name="Goodenough U.W."/>
            <person name="Van de Peer Y."/>
            <person name="Grigoriev I.V."/>
        </authorList>
    </citation>
    <scope>NUCLEOTIDE SEQUENCE [LARGE SCALE GENOMIC DNA]</scope>
    <source>
        <strain evidence="2">CCMP1545</strain>
    </source>
</reference>
<dbReference type="STRING" id="564608.C1NAH9"/>
<dbReference type="GeneID" id="9690403"/>
<dbReference type="PANTHER" id="PTHR32026">
    <property type="entry name" value="METHYLTRANSFERASE-LIKE PROTEIN 24"/>
    <property type="match status" value="1"/>
</dbReference>
<organism evidence="3">
    <name type="scientific">Micromonas pusilla (strain CCMP1545)</name>
    <name type="common">Picoplanktonic green alga</name>
    <dbReference type="NCBI Taxonomy" id="564608"/>
    <lineage>
        <taxon>Eukaryota</taxon>
        <taxon>Viridiplantae</taxon>
        <taxon>Chlorophyta</taxon>
        <taxon>Mamiellophyceae</taxon>
        <taxon>Mamiellales</taxon>
        <taxon>Mamiellaceae</taxon>
        <taxon>Micromonas</taxon>
    </lineage>
</organism>
<dbReference type="OrthoDB" id="2011676at2759"/>
<dbReference type="KEGG" id="mpp:MICPUCDRAFT_66084"/>
<dbReference type="Pfam" id="PF13383">
    <property type="entry name" value="Methyltransf_22"/>
    <property type="match status" value="1"/>
</dbReference>
<dbReference type="RefSeq" id="XP_003064962.1">
    <property type="nucleotide sequence ID" value="XM_003064916.1"/>
</dbReference>
<feature type="domain" description="Methyltransferase" evidence="1">
    <location>
        <begin position="86"/>
        <end position="303"/>
    </location>
</feature>
<dbReference type="InterPro" id="IPR025714">
    <property type="entry name" value="Methyltranfer_dom"/>
</dbReference>
<dbReference type="Proteomes" id="UP000001876">
    <property type="component" value="Unassembled WGS sequence"/>
</dbReference>